<accession>A0AC61SA59</accession>
<evidence type="ECO:0000313" key="2">
    <source>
        <dbReference type="Proteomes" id="UP000315423"/>
    </source>
</evidence>
<keyword evidence="1" id="KW-0067">ATP-binding</keyword>
<proteinExistence type="predicted"/>
<dbReference type="Proteomes" id="UP000315423">
    <property type="component" value="Unassembled WGS sequence"/>
</dbReference>
<feature type="non-terminal residue" evidence="1">
    <location>
        <position position="1"/>
    </location>
</feature>
<keyword evidence="1" id="KW-0547">Nucleotide-binding</keyword>
<dbReference type="EMBL" id="QYBA01000194">
    <property type="protein sequence ID" value="TKY91440.1"/>
    <property type="molecule type" value="Genomic_DNA"/>
</dbReference>
<organism evidence="1 2">
    <name type="scientific">Candidatus Methanomarinus sp</name>
    <dbReference type="NCBI Taxonomy" id="3386244"/>
    <lineage>
        <taxon>Archaea</taxon>
        <taxon>Methanobacteriati</taxon>
        <taxon>Methanobacteriota</taxon>
        <taxon>Stenosarchaea group</taxon>
        <taxon>Methanomicrobia</taxon>
        <taxon>Methanosarcinales</taxon>
        <taxon>ANME-2 cluster</taxon>
        <taxon>Candidatus Methanocomedenaceae</taxon>
        <taxon>Candidatus Methanomarinus</taxon>
    </lineage>
</organism>
<reference evidence="1" key="1">
    <citation type="submission" date="2018-09" db="EMBL/GenBank/DDBJ databases">
        <title>A genomic encyclopedia of anaerobic methanotrophic archaea.</title>
        <authorList>
            <person name="Skennerton C.T."/>
            <person name="Chadwick G.L."/>
            <person name="Laso-Perez R."/>
            <person name="Leu A.O."/>
            <person name="Speth D.R."/>
            <person name="Yu H."/>
            <person name="Morgan-Lang C."/>
            <person name="Hatzenpichler R."/>
            <person name="Goudeau D."/>
            <person name="Malmstrom R."/>
            <person name="Woyke T."/>
            <person name="Hallam S."/>
            <person name="Tyson G.W."/>
            <person name="Wegener G."/>
            <person name="Boetius A."/>
            <person name="Orphan V.J."/>
        </authorList>
    </citation>
    <scope>NUCLEOTIDE SEQUENCE</scope>
    <source>
        <strain evidence="1">CONS3730D10UFb2</strain>
    </source>
</reference>
<comment type="caution">
    <text evidence="1">The sequence shown here is derived from an EMBL/GenBank/DDBJ whole genome shotgun (WGS) entry which is preliminary data.</text>
</comment>
<sequence>FKIQMNQYIHDEFLGQTNFETWDQLFSYLSRILPTDERIILVIDEVTYLIKSTPAFPSILQKYWDTFFSKTKIFLILSGSLVGMMLRDVLDYSSPLYGRRTSQIQLKNFNFKQATQFLQKFNIEDRVLLYSITGGVAKYLLMVEEDNVYDFIRTKIIQKEGFFYMETIFLLSQEFKSPDVYLSILKGIALGHTKLGEISNFVGIEGRKLTRYLDVLQEIGLVIRQVPVTKDPQRFRKSIYYIEDNFLNFWFSFVFPNRSSIELRDTKDLLKKIINLMPGYTSLTFEKISIEFLRGLDAIGKLPVHFTQWGKWWDRENEIDVVAINNETIDILFCECKWQNRKTGINIIQQLIDKAQLVQWSTKKRQEHFVIISKSGFTKKAVEFAQQNNVLLFDINDIDAWSTSSYT</sequence>
<evidence type="ECO:0000313" key="1">
    <source>
        <dbReference type="EMBL" id="TKY91440.1"/>
    </source>
</evidence>
<protein>
    <submittedName>
        <fullName evidence="1">ATP-binding protein</fullName>
    </submittedName>
</protein>
<gene>
    <name evidence="1" type="ORF">C5S46_05790</name>
</gene>
<name>A0AC61SA59_9EURY</name>